<dbReference type="PANTHER" id="PTHR44917:SF1">
    <property type="entry name" value="PROTEIN HIGH CHLOROPHYLL FLUORESCENT 107"/>
    <property type="match status" value="1"/>
</dbReference>
<accession>A0A9K3LBD2</accession>
<reference evidence="4" key="1">
    <citation type="journal article" date="2021" name="Sci. Rep.">
        <title>Diploid genomic architecture of Nitzschia inconspicua, an elite biomass production diatom.</title>
        <authorList>
            <person name="Oliver A."/>
            <person name="Podell S."/>
            <person name="Pinowska A."/>
            <person name="Traller J.C."/>
            <person name="Smith S.R."/>
            <person name="McClure R."/>
            <person name="Beliaev A."/>
            <person name="Bohutskyi P."/>
            <person name="Hill E.A."/>
            <person name="Rabines A."/>
            <person name="Zheng H."/>
            <person name="Allen L.Z."/>
            <person name="Kuo A."/>
            <person name="Grigoriev I.V."/>
            <person name="Allen A.E."/>
            <person name="Hazlebeck D."/>
            <person name="Allen E.E."/>
        </authorList>
    </citation>
    <scope>NUCLEOTIDE SEQUENCE</scope>
    <source>
        <strain evidence="4">Hildebrandi</strain>
    </source>
</reference>
<dbReference type="InterPro" id="IPR019734">
    <property type="entry name" value="TPR_rpt"/>
</dbReference>
<keyword evidence="1" id="KW-0802">TPR repeat</keyword>
<dbReference type="GO" id="GO:0003727">
    <property type="term" value="F:single-stranded RNA binding"/>
    <property type="evidence" value="ECO:0007669"/>
    <property type="project" value="TreeGrafter"/>
</dbReference>
<reference evidence="4" key="2">
    <citation type="submission" date="2021-04" db="EMBL/GenBank/DDBJ databases">
        <authorList>
            <person name="Podell S."/>
        </authorList>
    </citation>
    <scope>NUCLEOTIDE SEQUENCE</scope>
    <source>
        <strain evidence="4">Hildebrandi</strain>
    </source>
</reference>
<feature type="repeat" description="TPR" evidence="1">
    <location>
        <begin position="501"/>
        <end position="534"/>
    </location>
</feature>
<dbReference type="AlphaFoldDB" id="A0A9K3LBD2"/>
<evidence type="ECO:0000256" key="3">
    <source>
        <dbReference type="SAM" id="SignalP"/>
    </source>
</evidence>
<dbReference type="GO" id="GO:0003729">
    <property type="term" value="F:mRNA binding"/>
    <property type="evidence" value="ECO:0007669"/>
    <property type="project" value="InterPro"/>
</dbReference>
<feature type="repeat" description="TPR" evidence="1">
    <location>
        <begin position="873"/>
        <end position="906"/>
    </location>
</feature>
<evidence type="ECO:0000256" key="2">
    <source>
        <dbReference type="SAM" id="MobiDB-lite"/>
    </source>
</evidence>
<organism evidence="4 5">
    <name type="scientific">Nitzschia inconspicua</name>
    <dbReference type="NCBI Taxonomy" id="303405"/>
    <lineage>
        <taxon>Eukaryota</taxon>
        <taxon>Sar</taxon>
        <taxon>Stramenopiles</taxon>
        <taxon>Ochrophyta</taxon>
        <taxon>Bacillariophyta</taxon>
        <taxon>Bacillariophyceae</taxon>
        <taxon>Bacillariophycidae</taxon>
        <taxon>Bacillariales</taxon>
        <taxon>Bacillariaceae</taxon>
        <taxon>Nitzschia</taxon>
    </lineage>
</organism>
<evidence type="ECO:0000256" key="1">
    <source>
        <dbReference type="PROSITE-ProRule" id="PRU00339"/>
    </source>
</evidence>
<gene>
    <name evidence="4" type="ORF">IV203_015481</name>
</gene>
<dbReference type="PANTHER" id="PTHR44917">
    <property type="entry name" value="PROTEIN HIGH CHLOROPHYLL FLUORESCENT 107"/>
    <property type="match status" value="1"/>
</dbReference>
<keyword evidence="5" id="KW-1185">Reference proteome</keyword>
<dbReference type="SMART" id="SM00028">
    <property type="entry name" value="TPR"/>
    <property type="match status" value="11"/>
</dbReference>
<dbReference type="GO" id="GO:0016740">
    <property type="term" value="F:transferase activity"/>
    <property type="evidence" value="ECO:0007669"/>
    <property type="project" value="UniProtKB-KW"/>
</dbReference>
<dbReference type="Proteomes" id="UP000693970">
    <property type="component" value="Unassembled WGS sequence"/>
</dbReference>
<feature type="region of interest" description="Disordered" evidence="2">
    <location>
        <begin position="433"/>
        <end position="461"/>
    </location>
</feature>
<dbReference type="GO" id="GO:0006397">
    <property type="term" value="P:mRNA processing"/>
    <property type="evidence" value="ECO:0007669"/>
    <property type="project" value="InterPro"/>
</dbReference>
<evidence type="ECO:0000313" key="5">
    <source>
        <dbReference type="Proteomes" id="UP000693970"/>
    </source>
</evidence>
<feature type="compositionally biased region" description="Polar residues" evidence="2">
    <location>
        <begin position="71"/>
        <end position="98"/>
    </location>
</feature>
<name>A0A9K3LBD2_9STRA</name>
<dbReference type="InterPro" id="IPR003107">
    <property type="entry name" value="HAT"/>
</dbReference>
<evidence type="ECO:0000313" key="4">
    <source>
        <dbReference type="EMBL" id="KAG7358892.1"/>
    </source>
</evidence>
<feature type="repeat" description="TPR" evidence="1">
    <location>
        <begin position="237"/>
        <end position="270"/>
    </location>
</feature>
<dbReference type="OrthoDB" id="541719at2759"/>
<dbReference type="Pfam" id="PF13432">
    <property type="entry name" value="TPR_16"/>
    <property type="match status" value="4"/>
</dbReference>
<dbReference type="GO" id="GO:0006417">
    <property type="term" value="P:regulation of translation"/>
    <property type="evidence" value="ECO:0007669"/>
    <property type="project" value="TreeGrafter"/>
</dbReference>
<sequence>MFLKISMCLVLTALKILSPTEAWISFPTSSQPVCTTDRRNIKQNQCNPDAPLGEKKQLNSRSLRRPLHTILFSTTPQSKSLSTTGPETSPSLTRNAASPQRKDRLASTSRRQRSGNNHRDFEGRQHGSNAISPQHQQNIEKRRQNSIRYMFRTAKTMERQGRWGEALTLLQRILQKNPNDSHSHLALARLEARREGKVLNHSRDTYVQQKHQEEQSDTPSRAQRAFETGTTACPESVHLWQGWAIYEQSRGNLDRARELFDKALTLDPFNPYVCHAYSLMEKKLRNDDRAVQLIERALYAENANVTAALVCSLGEWLIASDKLQEARDLYQDQLPHLTTEKDQVEVYLALAWLEERHFQQLDRAKELLERALTVSPTSSLASVALARLEGRMYATEVPKSQNQVGSPGARSTNMSAATTKATAQRLASICDELHKKGTNNKENSASKLNRKGRSVGGNSIPNSAEDGRVFNALATLEIKQRRFKAARDVLRRGIELYPFDHNLLTAAGKVEEHLGNYTAARQFYGESLRLEPSAPTLVAYALLELNYPAVAELLPSTSSNHTQANFTLVKGLFEEALLLDPRNGPAYNAYGNAEARRGNIEEARSIFERGVQANCSDVASIYHGYGMLELSLGNVEEARDILQQGLESVRQSQDMILSDIPRRDRARFLSHTLGMLELNSNRPSVALEIFQEGIERCGNTSRLLLGAALSEMRLGKEEAARKLFERSILADKRHAEAWQAWGVMETRAGHFNRASIIFQNGIKNAPKHASLWHGYASLELKRGNVMNARTLFAAGIKKATRRQFALFQGWAMLELREGNYQAARKLISEALTQNKKNGRGWIIAAQIEEQDGNHSGLVSLLLRRGIECDPNDAELYRELGEYLVGQGKINDAREVFEKGMEVNPMYAPLYHSMAELEARICNLDGLAKLNKRAAELFNQNALEPAPLSTKVLGTKIKAKYTSFDKRSNGDKPISAFATRIVDDDVQDETLLGFIGSGVDALSMLESLNGNGLVDDMMSVEFIDQND</sequence>
<keyword evidence="4" id="KW-0808">Transferase</keyword>
<feature type="chain" id="PRO_5039946815" evidence="3">
    <location>
        <begin position="23"/>
        <end position="1026"/>
    </location>
</feature>
<keyword evidence="3" id="KW-0732">Signal</keyword>
<proteinExistence type="predicted"/>
<dbReference type="PROSITE" id="PS50005">
    <property type="entry name" value="TPR"/>
    <property type="match status" value="3"/>
</dbReference>
<feature type="region of interest" description="Disordered" evidence="2">
    <location>
        <begin position="41"/>
        <end position="140"/>
    </location>
</feature>
<feature type="signal peptide" evidence="3">
    <location>
        <begin position="1"/>
        <end position="22"/>
    </location>
</feature>
<dbReference type="Pfam" id="PF13428">
    <property type="entry name" value="TPR_14"/>
    <property type="match status" value="1"/>
</dbReference>
<dbReference type="EMBL" id="JAGRRH010000014">
    <property type="protein sequence ID" value="KAG7358892.1"/>
    <property type="molecule type" value="Genomic_DNA"/>
</dbReference>
<protein>
    <submittedName>
        <fullName evidence="4">Glycosyl transferase family protein</fullName>
    </submittedName>
</protein>
<feature type="compositionally biased region" description="Polar residues" evidence="2">
    <location>
        <begin position="126"/>
        <end position="137"/>
    </location>
</feature>
<dbReference type="InterPro" id="IPR044624">
    <property type="entry name" value="Mbb1-like"/>
</dbReference>
<dbReference type="SMART" id="SM00386">
    <property type="entry name" value="HAT"/>
    <property type="match status" value="16"/>
</dbReference>
<comment type="caution">
    <text evidence="4">The sequence shown here is derived from an EMBL/GenBank/DDBJ whole genome shotgun (WGS) entry which is preliminary data.</text>
</comment>